<accession>A0A0L0QKN3</accession>
<dbReference type="Proteomes" id="UP000036780">
    <property type="component" value="Unassembled WGS sequence"/>
</dbReference>
<dbReference type="PATRIC" id="fig|1473.5.peg.710"/>
<dbReference type="AlphaFoldDB" id="A0A0L0QKN3"/>
<protein>
    <submittedName>
        <fullName evidence="1">Uncharacterized protein</fullName>
    </submittedName>
</protein>
<proteinExistence type="predicted"/>
<evidence type="ECO:0000313" key="1">
    <source>
        <dbReference type="EMBL" id="KNE19064.1"/>
    </source>
</evidence>
<dbReference type="EMBL" id="LGTO01000007">
    <property type="protein sequence ID" value="KNE19064.1"/>
    <property type="molecule type" value="Genomic_DNA"/>
</dbReference>
<gene>
    <name evidence="1" type="ORF">AFK71_10920</name>
</gene>
<organism evidence="1 2">
    <name type="scientific">Virgibacillus pantothenticus</name>
    <dbReference type="NCBI Taxonomy" id="1473"/>
    <lineage>
        <taxon>Bacteria</taxon>
        <taxon>Bacillati</taxon>
        <taxon>Bacillota</taxon>
        <taxon>Bacilli</taxon>
        <taxon>Bacillales</taxon>
        <taxon>Bacillaceae</taxon>
        <taxon>Virgibacillus</taxon>
    </lineage>
</organism>
<comment type="caution">
    <text evidence="1">The sequence shown here is derived from an EMBL/GenBank/DDBJ whole genome shotgun (WGS) entry which is preliminary data.</text>
</comment>
<evidence type="ECO:0000313" key="2">
    <source>
        <dbReference type="Proteomes" id="UP000036780"/>
    </source>
</evidence>
<sequence>MTNKERLEEMNRMKRHAIEHDDKPMLRIIEQAEKKTELEQSYRRTISKQNKQITALYKENKRYREAIEYALEELNNSPRLSLEGLEAMEILDDALEGEE</sequence>
<keyword evidence="2" id="KW-1185">Reference proteome</keyword>
<reference evidence="2" key="1">
    <citation type="submission" date="2015-07" db="EMBL/GenBank/DDBJ databases">
        <title>Fjat-10053 dsm26.</title>
        <authorList>
            <person name="Liu B."/>
            <person name="Wang J."/>
            <person name="Zhu Y."/>
            <person name="Liu G."/>
            <person name="Chen Q."/>
            <person name="Chen Z."/>
            <person name="Lan J."/>
            <person name="Che J."/>
            <person name="Ge C."/>
            <person name="Shi H."/>
            <person name="Pan Z."/>
            <person name="Liu X."/>
        </authorList>
    </citation>
    <scope>NUCLEOTIDE SEQUENCE [LARGE SCALE GENOMIC DNA]</scope>
    <source>
        <strain evidence="2">DSM 26</strain>
    </source>
</reference>
<name>A0A0L0QKN3_VIRPA</name>
<dbReference type="RefSeq" id="WP_050351566.1">
    <property type="nucleotide sequence ID" value="NZ_CP073011.1"/>
</dbReference>
<dbReference type="GeneID" id="66872081"/>